<organism evidence="2 3">
    <name type="scientific">Lishizhenia tianjinensis</name>
    <dbReference type="NCBI Taxonomy" id="477690"/>
    <lineage>
        <taxon>Bacteria</taxon>
        <taxon>Pseudomonadati</taxon>
        <taxon>Bacteroidota</taxon>
        <taxon>Flavobacteriia</taxon>
        <taxon>Flavobacteriales</taxon>
        <taxon>Crocinitomicaceae</taxon>
        <taxon>Lishizhenia</taxon>
    </lineage>
</organism>
<dbReference type="STRING" id="477690.SAMN05216474_0314"/>
<dbReference type="EMBL" id="FPAS01000001">
    <property type="protein sequence ID" value="SFT39457.1"/>
    <property type="molecule type" value="Genomic_DNA"/>
</dbReference>
<sequence>MKPLNLFRMLCILGTLAFIPKTHAQFNYQLEDSISLDLEKFAPLNDFAYGYHLKTHQNKLYLFTLKTKTLYSYDIQNQAIDSLHFEVIEKESLPYNSNIILDDSLIHYITRNQEIIQFSWEGKEVKRMKTAHFFSKYNFPNKSYPYYHPPSKSYFLNLSPSYDPKKYDYRKNHYRKHVVETPRIVRINAKGKRTKYFGDFDSLYYQGNYQYYADSYFTVQDQSVLFSQNLSHDIKIYSLQGELEKVYHIPGKCITQAQNELNSIDTLIDFEMLNTLHLENYHYSQLRSLGTGKLIYRYYYPAVEDTSVVMPKTEEPTAFVCGSRTIKELEQSEIFKNRKEFLQVFDAQSGKLVYDDEYPFLGYFILQPLVDQRIATATASTNAIQLYIYKAQTDNLQE</sequence>
<dbReference type="Proteomes" id="UP000236454">
    <property type="component" value="Unassembled WGS sequence"/>
</dbReference>
<dbReference type="AlphaFoldDB" id="A0A1I6XMZ1"/>
<dbReference type="RefSeq" id="WP_139230203.1">
    <property type="nucleotide sequence ID" value="NZ_FPAS01000001.1"/>
</dbReference>
<protein>
    <recommendedName>
        <fullName evidence="4">6-bladed beta-propeller protein</fullName>
    </recommendedName>
</protein>
<feature type="signal peptide" evidence="1">
    <location>
        <begin position="1"/>
        <end position="24"/>
    </location>
</feature>
<evidence type="ECO:0000313" key="3">
    <source>
        <dbReference type="Proteomes" id="UP000236454"/>
    </source>
</evidence>
<evidence type="ECO:0000313" key="2">
    <source>
        <dbReference type="EMBL" id="SFT39457.1"/>
    </source>
</evidence>
<name>A0A1I6XMZ1_9FLAO</name>
<evidence type="ECO:0000256" key="1">
    <source>
        <dbReference type="SAM" id="SignalP"/>
    </source>
</evidence>
<keyword evidence="1" id="KW-0732">Signal</keyword>
<feature type="chain" id="PRO_5014640977" description="6-bladed beta-propeller protein" evidence="1">
    <location>
        <begin position="25"/>
        <end position="398"/>
    </location>
</feature>
<evidence type="ECO:0008006" key="4">
    <source>
        <dbReference type="Google" id="ProtNLM"/>
    </source>
</evidence>
<keyword evidence="3" id="KW-1185">Reference proteome</keyword>
<accession>A0A1I6XMZ1</accession>
<reference evidence="2 3" key="1">
    <citation type="submission" date="2016-10" db="EMBL/GenBank/DDBJ databases">
        <authorList>
            <person name="de Groot N.N."/>
        </authorList>
    </citation>
    <scope>NUCLEOTIDE SEQUENCE [LARGE SCALE GENOMIC DNA]</scope>
    <source>
        <strain evidence="2 3">CGMCC 1.7005</strain>
    </source>
</reference>
<proteinExistence type="predicted"/>
<gene>
    <name evidence="2" type="ORF">SAMN05216474_0314</name>
</gene>